<dbReference type="Pfam" id="PF02230">
    <property type="entry name" value="Abhydrolase_2"/>
    <property type="match status" value="1"/>
</dbReference>
<keyword evidence="5" id="KW-1185">Reference proteome</keyword>
<protein>
    <submittedName>
        <fullName evidence="4">Alpha/Beta hydrolase protein</fullName>
    </submittedName>
</protein>
<gene>
    <name evidence="4" type="ORF">QBC37DRAFT_422867</name>
</gene>
<dbReference type="Proteomes" id="UP001301769">
    <property type="component" value="Unassembled WGS sequence"/>
</dbReference>
<reference evidence="4" key="1">
    <citation type="journal article" date="2023" name="Mol. Phylogenet. Evol.">
        <title>Genome-scale phylogeny and comparative genomics of the fungal order Sordariales.</title>
        <authorList>
            <person name="Hensen N."/>
            <person name="Bonometti L."/>
            <person name="Westerberg I."/>
            <person name="Brannstrom I.O."/>
            <person name="Guillou S."/>
            <person name="Cros-Aarteil S."/>
            <person name="Calhoun S."/>
            <person name="Haridas S."/>
            <person name="Kuo A."/>
            <person name="Mondo S."/>
            <person name="Pangilinan J."/>
            <person name="Riley R."/>
            <person name="LaButti K."/>
            <person name="Andreopoulos B."/>
            <person name="Lipzen A."/>
            <person name="Chen C."/>
            <person name="Yan M."/>
            <person name="Daum C."/>
            <person name="Ng V."/>
            <person name="Clum A."/>
            <person name="Steindorff A."/>
            <person name="Ohm R.A."/>
            <person name="Martin F."/>
            <person name="Silar P."/>
            <person name="Natvig D.O."/>
            <person name="Lalanne C."/>
            <person name="Gautier V."/>
            <person name="Ament-Velasquez S.L."/>
            <person name="Kruys A."/>
            <person name="Hutchinson M.I."/>
            <person name="Powell A.J."/>
            <person name="Barry K."/>
            <person name="Miller A.N."/>
            <person name="Grigoriev I.V."/>
            <person name="Debuchy R."/>
            <person name="Gladieux P."/>
            <person name="Hiltunen Thoren M."/>
            <person name="Johannesson H."/>
        </authorList>
    </citation>
    <scope>NUCLEOTIDE SEQUENCE</scope>
    <source>
        <strain evidence="4">PSN293</strain>
    </source>
</reference>
<dbReference type="InterPro" id="IPR029058">
    <property type="entry name" value="AB_hydrolase_fold"/>
</dbReference>
<evidence type="ECO:0000256" key="2">
    <source>
        <dbReference type="SAM" id="MobiDB-lite"/>
    </source>
</evidence>
<evidence type="ECO:0000313" key="5">
    <source>
        <dbReference type="Proteomes" id="UP001301769"/>
    </source>
</evidence>
<keyword evidence="4" id="KW-0378">Hydrolase</keyword>
<dbReference type="PANTHER" id="PTHR10655:SF63">
    <property type="entry name" value="PHOSPHOLIPASE_CARBOXYLESTERASE_THIOESTERASE DOMAIN-CONTAINING PROTEIN"/>
    <property type="match status" value="1"/>
</dbReference>
<dbReference type="GO" id="GO:0005737">
    <property type="term" value="C:cytoplasm"/>
    <property type="evidence" value="ECO:0007669"/>
    <property type="project" value="TreeGrafter"/>
</dbReference>
<feature type="region of interest" description="Disordered" evidence="2">
    <location>
        <begin position="1"/>
        <end position="82"/>
    </location>
</feature>
<dbReference type="GO" id="GO:0008474">
    <property type="term" value="F:palmitoyl-(protein) hydrolase activity"/>
    <property type="evidence" value="ECO:0007669"/>
    <property type="project" value="TreeGrafter"/>
</dbReference>
<dbReference type="AlphaFoldDB" id="A0AAN6Y8Y9"/>
<evidence type="ECO:0000259" key="3">
    <source>
        <dbReference type="Pfam" id="PF02230"/>
    </source>
</evidence>
<dbReference type="InterPro" id="IPR003140">
    <property type="entry name" value="PLipase/COase/thioEstase"/>
</dbReference>
<proteinExistence type="inferred from homology"/>
<comment type="caution">
    <text evidence="4">The sequence shown here is derived from an EMBL/GenBank/DDBJ whole genome shotgun (WGS) entry which is preliminary data.</text>
</comment>
<name>A0AAN6Y8Y9_9PEZI</name>
<evidence type="ECO:0000313" key="4">
    <source>
        <dbReference type="EMBL" id="KAK4213556.1"/>
    </source>
</evidence>
<feature type="compositionally biased region" description="Basic and acidic residues" evidence="2">
    <location>
        <begin position="71"/>
        <end position="82"/>
    </location>
</feature>
<dbReference type="EMBL" id="MU858107">
    <property type="protein sequence ID" value="KAK4213556.1"/>
    <property type="molecule type" value="Genomic_DNA"/>
</dbReference>
<feature type="domain" description="Phospholipase/carboxylesterase/thioesterase" evidence="3">
    <location>
        <begin position="102"/>
        <end position="343"/>
    </location>
</feature>
<evidence type="ECO:0000256" key="1">
    <source>
        <dbReference type="ARBA" id="ARBA00006499"/>
    </source>
</evidence>
<dbReference type="SUPFAM" id="SSF53474">
    <property type="entry name" value="alpha/beta-Hydrolases"/>
    <property type="match status" value="1"/>
</dbReference>
<feature type="compositionally biased region" description="Polar residues" evidence="2">
    <location>
        <begin position="17"/>
        <end position="70"/>
    </location>
</feature>
<sequence length="385" mass="43018">MMPMIYSPAFHKGRRNLTPTVTPLRKNTVNSDEMNPLTANQAAETSQPVASENDGPNDSTRVTPPSSNPDKQVEPADDDKSTIVETVIDPAKTLTIDPLAQGKSHTHTIIFLHGRGDSAENFLSSLSRWRDSKGRTPADVFPTIRWVIPQAPPRKCYNLPMTWNQWFDVYNVKDFAEQEEVQLPGLRESVFAVRELMRKEAELLGGRWDRLVLAGISMGGATSVHTLFNLDIPPGVDGIKKLGGFMGFACRCPFAGRETLQEMREVLGLEGVPEANDDELLRNTPILMQHNANDNLVLVDKGRGLRDILRNFGASVQWKEYAEGGHWFNSPDGVDDVIEFLKYRVRADDCTSKLHRRRSTTRGVLGKFKDGFVRRVSSSGEFPTL</sequence>
<comment type="similarity">
    <text evidence="1">Belongs to the AB hydrolase superfamily. AB hydrolase 2 family.</text>
</comment>
<dbReference type="Gene3D" id="3.40.50.1820">
    <property type="entry name" value="alpha/beta hydrolase"/>
    <property type="match status" value="1"/>
</dbReference>
<reference evidence="4" key="2">
    <citation type="submission" date="2023-05" db="EMBL/GenBank/DDBJ databases">
        <authorList>
            <consortium name="Lawrence Berkeley National Laboratory"/>
            <person name="Steindorff A."/>
            <person name="Hensen N."/>
            <person name="Bonometti L."/>
            <person name="Westerberg I."/>
            <person name="Brannstrom I.O."/>
            <person name="Guillou S."/>
            <person name="Cros-Aarteil S."/>
            <person name="Calhoun S."/>
            <person name="Haridas S."/>
            <person name="Kuo A."/>
            <person name="Mondo S."/>
            <person name="Pangilinan J."/>
            <person name="Riley R."/>
            <person name="Labutti K."/>
            <person name="Andreopoulos B."/>
            <person name="Lipzen A."/>
            <person name="Chen C."/>
            <person name="Yanf M."/>
            <person name="Daum C."/>
            <person name="Ng V."/>
            <person name="Clum A."/>
            <person name="Ohm R."/>
            <person name="Martin F."/>
            <person name="Silar P."/>
            <person name="Natvig D."/>
            <person name="Lalanne C."/>
            <person name="Gautier V."/>
            <person name="Ament-Velasquez S.L."/>
            <person name="Kruys A."/>
            <person name="Hutchinson M.I."/>
            <person name="Powell A.J."/>
            <person name="Barry K."/>
            <person name="Miller A.N."/>
            <person name="Grigoriev I.V."/>
            <person name="Debuchy R."/>
            <person name="Gladieux P."/>
            <person name="Thoren M.H."/>
            <person name="Johannesson H."/>
        </authorList>
    </citation>
    <scope>NUCLEOTIDE SEQUENCE</scope>
    <source>
        <strain evidence="4">PSN293</strain>
    </source>
</reference>
<dbReference type="PANTHER" id="PTHR10655">
    <property type="entry name" value="LYSOPHOSPHOLIPASE-RELATED"/>
    <property type="match status" value="1"/>
</dbReference>
<organism evidence="4 5">
    <name type="scientific">Rhypophila decipiens</name>
    <dbReference type="NCBI Taxonomy" id="261697"/>
    <lineage>
        <taxon>Eukaryota</taxon>
        <taxon>Fungi</taxon>
        <taxon>Dikarya</taxon>
        <taxon>Ascomycota</taxon>
        <taxon>Pezizomycotina</taxon>
        <taxon>Sordariomycetes</taxon>
        <taxon>Sordariomycetidae</taxon>
        <taxon>Sordariales</taxon>
        <taxon>Naviculisporaceae</taxon>
        <taxon>Rhypophila</taxon>
    </lineage>
</organism>
<dbReference type="InterPro" id="IPR050565">
    <property type="entry name" value="LYPA1-2/EST-like"/>
</dbReference>
<dbReference type="GO" id="GO:0052689">
    <property type="term" value="F:carboxylic ester hydrolase activity"/>
    <property type="evidence" value="ECO:0007669"/>
    <property type="project" value="TreeGrafter"/>
</dbReference>
<accession>A0AAN6Y8Y9</accession>